<dbReference type="RefSeq" id="WP_233178170.1">
    <property type="nucleotide sequence ID" value="NZ_JACHBW010000013.1"/>
</dbReference>
<organism evidence="1 2">
    <name type="scientific">Paraburkholderia bannensis</name>
    <dbReference type="NCBI Taxonomy" id="765414"/>
    <lineage>
        <taxon>Bacteria</taxon>
        <taxon>Pseudomonadati</taxon>
        <taxon>Pseudomonadota</taxon>
        <taxon>Betaproteobacteria</taxon>
        <taxon>Burkholderiales</taxon>
        <taxon>Burkholderiaceae</taxon>
        <taxon>Paraburkholderia</taxon>
    </lineage>
</organism>
<comment type="caution">
    <text evidence="1">The sequence shown here is derived from an EMBL/GenBank/DDBJ whole genome shotgun (WGS) entry which is preliminary data.</text>
</comment>
<sequence length="66" mass="7432">MSGRYFDTDQEIPESQAASRWFRYAGENDIEISRAISLWEDAATPEGESSREKIAGCGVRIVPPQR</sequence>
<proteinExistence type="predicted"/>
<name>A0A7W9WUR9_9BURK</name>
<dbReference type="EMBL" id="JACHBW010000013">
    <property type="protein sequence ID" value="MBB6104636.1"/>
    <property type="molecule type" value="Genomic_DNA"/>
</dbReference>
<accession>A0A7W9WUR9</accession>
<dbReference type="AlphaFoldDB" id="A0A7W9WUR9"/>
<keyword evidence="2" id="KW-1185">Reference proteome</keyword>
<reference evidence="1 2" key="1">
    <citation type="submission" date="2020-08" db="EMBL/GenBank/DDBJ databases">
        <title>Above-ground endophytic microbial communities from plants in different locations in the United States.</title>
        <authorList>
            <person name="Frank C."/>
        </authorList>
    </citation>
    <scope>NUCLEOTIDE SEQUENCE [LARGE SCALE GENOMIC DNA]</scope>
    <source>
        <strain evidence="1 2">WP4_2_2</strain>
    </source>
</reference>
<evidence type="ECO:0000313" key="1">
    <source>
        <dbReference type="EMBL" id="MBB6104636.1"/>
    </source>
</evidence>
<dbReference type="Proteomes" id="UP000571554">
    <property type="component" value="Unassembled WGS sequence"/>
</dbReference>
<gene>
    <name evidence="1" type="ORF">F4827_004495</name>
</gene>
<protein>
    <submittedName>
        <fullName evidence="1">Uncharacterized protein</fullName>
    </submittedName>
</protein>
<evidence type="ECO:0000313" key="2">
    <source>
        <dbReference type="Proteomes" id="UP000571554"/>
    </source>
</evidence>